<organism evidence="2 3">
    <name type="scientific">Tetranychus urticae</name>
    <name type="common">Two-spotted spider mite</name>
    <dbReference type="NCBI Taxonomy" id="32264"/>
    <lineage>
        <taxon>Eukaryota</taxon>
        <taxon>Metazoa</taxon>
        <taxon>Ecdysozoa</taxon>
        <taxon>Arthropoda</taxon>
        <taxon>Chelicerata</taxon>
        <taxon>Arachnida</taxon>
        <taxon>Acari</taxon>
        <taxon>Acariformes</taxon>
        <taxon>Trombidiformes</taxon>
        <taxon>Prostigmata</taxon>
        <taxon>Eleutherengona</taxon>
        <taxon>Raphignathae</taxon>
        <taxon>Tetranychoidea</taxon>
        <taxon>Tetranychidae</taxon>
        <taxon>Tetranychus</taxon>
    </lineage>
</organism>
<dbReference type="OrthoDB" id="10614380at2759"/>
<sequence length="166" mass="19371">MKFTIILFVSLLVCAFLIHSNDCAIRISRRKLKLLKKLAVILFLGKNRKIYTVPFPLPLPLPVINKVQPIIYRQRVPYPVEVPVPVPYAEPVPYPVEVPIDDHPYDDYSDDEADAMETRGYGYGSPINNNNINRYHQPQSSRVKIFTKRLPKRYDQQYPNQLKRSF</sequence>
<dbReference type="KEGG" id="tut:107359456"/>
<reference evidence="3" key="1">
    <citation type="submission" date="2011-08" db="EMBL/GenBank/DDBJ databases">
        <authorList>
            <person name="Rombauts S."/>
        </authorList>
    </citation>
    <scope>NUCLEOTIDE SEQUENCE</scope>
    <source>
        <strain evidence="3">London</strain>
    </source>
</reference>
<evidence type="ECO:0000313" key="3">
    <source>
        <dbReference type="Proteomes" id="UP000015104"/>
    </source>
</evidence>
<dbReference type="AlphaFoldDB" id="T1K317"/>
<name>T1K317_TETUR</name>
<evidence type="ECO:0000313" key="2">
    <source>
        <dbReference type="EnsemblMetazoa" id="tetur04g07060.1"/>
    </source>
</evidence>
<feature type="signal peptide" evidence="1">
    <location>
        <begin position="1"/>
        <end position="20"/>
    </location>
</feature>
<feature type="chain" id="PRO_5004580921" evidence="1">
    <location>
        <begin position="21"/>
        <end position="166"/>
    </location>
</feature>
<keyword evidence="3" id="KW-1185">Reference proteome</keyword>
<evidence type="ECO:0000256" key="1">
    <source>
        <dbReference type="SAM" id="SignalP"/>
    </source>
</evidence>
<reference evidence="2" key="2">
    <citation type="submission" date="2015-06" db="UniProtKB">
        <authorList>
            <consortium name="EnsemblMetazoa"/>
        </authorList>
    </citation>
    <scope>IDENTIFICATION</scope>
</reference>
<keyword evidence="1" id="KW-0732">Signal</keyword>
<protein>
    <submittedName>
        <fullName evidence="2">Uncharacterized protein</fullName>
    </submittedName>
</protein>
<dbReference type="EMBL" id="CAEY01001371">
    <property type="status" value="NOT_ANNOTATED_CDS"/>
    <property type="molecule type" value="Genomic_DNA"/>
</dbReference>
<dbReference type="Proteomes" id="UP000015104">
    <property type="component" value="Unassembled WGS sequence"/>
</dbReference>
<gene>
    <name evidence="2" type="primary">107359456</name>
</gene>
<dbReference type="OMA" id="IIYRQRV"/>
<dbReference type="EnsemblMetazoa" id="tetur04g07060.1">
    <property type="protein sequence ID" value="tetur04g07060.1"/>
    <property type="gene ID" value="tetur04g07060"/>
</dbReference>
<proteinExistence type="predicted"/>
<dbReference type="HOGENOM" id="CLU_1604827_0_0_1"/>
<accession>T1K317</accession>